<gene>
    <name evidence="1" type="ORF">PLA107_029605</name>
</gene>
<evidence type="ECO:0000313" key="2">
    <source>
        <dbReference type="Proteomes" id="UP000006426"/>
    </source>
</evidence>
<dbReference type="AlphaFoldDB" id="A0AAD0PVM2"/>
<sequence length="181" mass="20763">MFVWVDLTTLPGRALAYEIDTKRCWQGDRFDPSKAVLRSQIPRPWPLDYFLEQFKPAEGSSPGANGTYFHSMGEHFALRMKHDFCSHSPDLSRCMEGSKGDWLIFNGEVNIPVSQTAFEQAWIKTGSFSTNLNIREPQWDRDSYGMPITGKREAGMKAENVIPFPRRERQARVQTATLLEM</sequence>
<protein>
    <submittedName>
        <fullName evidence="1">Uncharacterized protein</fullName>
    </submittedName>
</protein>
<proteinExistence type="predicted"/>
<keyword evidence="1" id="KW-0614">Plasmid</keyword>
<reference evidence="1 2" key="1">
    <citation type="journal article" date="2011" name="PLoS Pathog.">
        <title>Dynamic evolution of pathogenicity revealed by sequencing and comparative genomics of 19 Pseudomonas syringae isolates.</title>
        <authorList>
            <person name="Baltrus D.A."/>
            <person name="Nishimura M.T."/>
            <person name="Romanchuk A."/>
            <person name="Chang J.H."/>
            <person name="Mukhtar M.S."/>
            <person name="Cherkis K."/>
            <person name="Roach J."/>
            <person name="Grant S.R."/>
            <person name="Jones C.D."/>
            <person name="Dangl J.L."/>
        </authorList>
    </citation>
    <scope>NUCLEOTIDE SEQUENCE [LARGE SCALE GENOMIC DNA]</scope>
    <source>
        <strain evidence="1 2">M301315</strain>
    </source>
</reference>
<organism evidence="1 2">
    <name type="scientific">Pseudomonas amygdali pv. lachrymans str. M301315</name>
    <dbReference type="NCBI Taxonomy" id="629260"/>
    <lineage>
        <taxon>Bacteria</taxon>
        <taxon>Pseudomonadati</taxon>
        <taxon>Pseudomonadota</taxon>
        <taxon>Gammaproteobacteria</taxon>
        <taxon>Pseudomonadales</taxon>
        <taxon>Pseudomonadaceae</taxon>
        <taxon>Pseudomonas</taxon>
        <taxon>Pseudomonas amygdali</taxon>
    </lineage>
</organism>
<evidence type="ECO:0000313" key="1">
    <source>
        <dbReference type="EMBL" id="AXH59384.1"/>
    </source>
</evidence>
<dbReference type="Proteomes" id="UP000006426">
    <property type="component" value="Plasmid pmppla107"/>
</dbReference>
<name>A0AAD0PVM2_PSEAV</name>
<dbReference type="EMBL" id="CP031226">
    <property type="protein sequence ID" value="AXH59384.1"/>
    <property type="molecule type" value="Genomic_DNA"/>
</dbReference>
<geneLocation type="plasmid" evidence="2">
    <name>pmppla107</name>
</geneLocation>
<accession>A0AAD0PVM2</accession>